<dbReference type="Proteomes" id="UP000010420">
    <property type="component" value="Unassembled WGS sequence"/>
</dbReference>
<evidence type="ECO:0000256" key="1">
    <source>
        <dbReference type="SAM" id="Phobius"/>
    </source>
</evidence>
<feature type="transmembrane region" description="Helical" evidence="1">
    <location>
        <begin position="7"/>
        <end position="28"/>
    </location>
</feature>
<feature type="transmembrane region" description="Helical" evidence="1">
    <location>
        <begin position="52"/>
        <end position="73"/>
    </location>
</feature>
<keyword evidence="4" id="KW-1185">Reference proteome</keyword>
<gene>
    <name evidence="3" type="ORF">HMPREF0216_01673</name>
</gene>
<dbReference type="STRING" id="545697.HMPREF0216_01673"/>
<feature type="domain" description="DUF1648" evidence="2">
    <location>
        <begin position="12"/>
        <end position="57"/>
    </location>
</feature>
<keyword evidence="1" id="KW-1133">Transmembrane helix</keyword>
<evidence type="ECO:0000259" key="2">
    <source>
        <dbReference type="Pfam" id="PF07853"/>
    </source>
</evidence>
<dbReference type="Pfam" id="PF13630">
    <property type="entry name" value="SdpI"/>
    <property type="match status" value="1"/>
</dbReference>
<dbReference type="OrthoDB" id="9808690at2"/>
<dbReference type="InterPro" id="IPR025962">
    <property type="entry name" value="SdpI/YhfL"/>
</dbReference>
<dbReference type="PIRSF" id="PIRSF038959">
    <property type="entry name" value="SdpI"/>
    <property type="match status" value="1"/>
</dbReference>
<organism evidence="3 4">
    <name type="scientific">Clostridium celatum DSM 1785</name>
    <dbReference type="NCBI Taxonomy" id="545697"/>
    <lineage>
        <taxon>Bacteria</taxon>
        <taxon>Bacillati</taxon>
        <taxon>Bacillota</taxon>
        <taxon>Clostridia</taxon>
        <taxon>Eubacteriales</taxon>
        <taxon>Clostridiaceae</taxon>
        <taxon>Clostridium</taxon>
    </lineage>
</organism>
<reference evidence="3 4" key="1">
    <citation type="submission" date="2012-05" db="EMBL/GenBank/DDBJ databases">
        <authorList>
            <person name="Weinstock G."/>
            <person name="Sodergren E."/>
            <person name="Lobos E.A."/>
            <person name="Fulton L."/>
            <person name="Fulton R."/>
            <person name="Courtney L."/>
            <person name="Fronick C."/>
            <person name="O'Laughlin M."/>
            <person name="Godfrey J."/>
            <person name="Wilson R.M."/>
            <person name="Miner T."/>
            <person name="Farmer C."/>
            <person name="Delehaunty K."/>
            <person name="Cordes M."/>
            <person name="Minx P."/>
            <person name="Tomlinson C."/>
            <person name="Chen J."/>
            <person name="Wollam A."/>
            <person name="Pepin K.H."/>
            <person name="Bhonagiri V."/>
            <person name="Zhang X."/>
            <person name="Suruliraj S."/>
            <person name="Warren W."/>
            <person name="Mitreva M."/>
            <person name="Mardis E.R."/>
            <person name="Wilson R.K."/>
        </authorList>
    </citation>
    <scope>NUCLEOTIDE SEQUENCE [LARGE SCALE GENOMIC DNA]</scope>
    <source>
        <strain evidence="3 4">DSM 1785</strain>
    </source>
</reference>
<protein>
    <recommendedName>
        <fullName evidence="2">DUF1648 domain-containing protein</fullName>
    </recommendedName>
</protein>
<dbReference type="AlphaFoldDB" id="L1QGX2"/>
<feature type="transmembrane region" description="Helical" evidence="1">
    <location>
        <begin position="167"/>
        <end position="186"/>
    </location>
</feature>
<keyword evidence="1" id="KW-0812">Transmembrane</keyword>
<dbReference type="HOGENOM" id="CLU_093038_2_0_9"/>
<dbReference type="PANTHER" id="PTHR37810:SF5">
    <property type="entry name" value="IMMUNITY PROTEIN SDPI"/>
    <property type="match status" value="1"/>
</dbReference>
<feature type="transmembrane region" description="Helical" evidence="1">
    <location>
        <begin position="85"/>
        <end position="105"/>
    </location>
</feature>
<dbReference type="EMBL" id="AMEZ01000049">
    <property type="protein sequence ID" value="EKY26920.1"/>
    <property type="molecule type" value="Genomic_DNA"/>
</dbReference>
<dbReference type="eggNOG" id="COG5658">
    <property type="taxonomic scope" value="Bacteria"/>
</dbReference>
<dbReference type="PANTHER" id="PTHR37810">
    <property type="entry name" value="IMMUNITY PROTEIN SDPI"/>
    <property type="match status" value="1"/>
</dbReference>
<proteinExistence type="predicted"/>
<dbReference type="InterPro" id="IPR026272">
    <property type="entry name" value="SdpI"/>
</dbReference>
<accession>L1QGX2</accession>
<evidence type="ECO:0000313" key="4">
    <source>
        <dbReference type="Proteomes" id="UP000010420"/>
    </source>
</evidence>
<sequence length="218" mass="24630">MKTNFKKVLLIIFIFLPLIITLISLNYLPDLIPAHYGFNGEVTRWGSKYESLILPIMYVVICIISLICTNYAAKKPENKNNIKSLNACTVVLAITFNVLTISFLISDFNKITNINNAFSSKLIYMALGIGFIILGNYLPKCKRNNFIGIRTSLTLSNDDIWFKTHRFGGKVFVVFGFIFTIISLIIPVNITMPILIISLIILTIVVSVYPKKLVNKKN</sequence>
<dbReference type="Pfam" id="PF07853">
    <property type="entry name" value="DUF1648"/>
    <property type="match status" value="1"/>
</dbReference>
<feature type="transmembrane region" description="Helical" evidence="1">
    <location>
        <begin position="192"/>
        <end position="209"/>
    </location>
</feature>
<dbReference type="InterPro" id="IPR012867">
    <property type="entry name" value="DUF1648"/>
</dbReference>
<evidence type="ECO:0000313" key="3">
    <source>
        <dbReference type="EMBL" id="EKY26920.1"/>
    </source>
</evidence>
<dbReference type="RefSeq" id="WP_005213230.1">
    <property type="nucleotide sequence ID" value="NZ_KB291641.1"/>
</dbReference>
<dbReference type="PATRIC" id="fig|545697.3.peg.1647"/>
<keyword evidence="1" id="KW-0472">Membrane</keyword>
<dbReference type="GO" id="GO:0009636">
    <property type="term" value="P:response to toxic substance"/>
    <property type="evidence" value="ECO:0007669"/>
    <property type="project" value="TreeGrafter"/>
</dbReference>
<name>L1QGX2_9CLOT</name>
<comment type="caution">
    <text evidence="3">The sequence shown here is derived from an EMBL/GenBank/DDBJ whole genome shotgun (WGS) entry which is preliminary data.</text>
</comment>
<feature type="transmembrane region" description="Helical" evidence="1">
    <location>
        <begin position="117"/>
        <end position="138"/>
    </location>
</feature>